<dbReference type="Pfam" id="PF02653">
    <property type="entry name" value="BPD_transp_2"/>
    <property type="match status" value="1"/>
</dbReference>
<evidence type="ECO:0000256" key="2">
    <source>
        <dbReference type="ARBA" id="ARBA00022475"/>
    </source>
</evidence>
<dbReference type="EMBL" id="JASNJD010000022">
    <property type="protein sequence ID" value="MDK3020143.1"/>
    <property type="molecule type" value="Genomic_DNA"/>
</dbReference>
<feature type="transmembrane region" description="Helical" evidence="6">
    <location>
        <begin position="338"/>
        <end position="357"/>
    </location>
</feature>
<keyword evidence="3 6" id="KW-0812">Transmembrane</keyword>
<evidence type="ECO:0000256" key="4">
    <source>
        <dbReference type="ARBA" id="ARBA00022989"/>
    </source>
</evidence>
<keyword evidence="4 6" id="KW-1133">Transmembrane helix</keyword>
<name>A0ABT7F6B9_9RHOB</name>
<evidence type="ECO:0000313" key="7">
    <source>
        <dbReference type="EMBL" id="MDK3020143.1"/>
    </source>
</evidence>
<keyword evidence="5 6" id="KW-0472">Membrane</keyword>
<dbReference type="PANTHER" id="PTHR47089">
    <property type="entry name" value="ABC TRANSPORTER, PERMEASE PROTEIN"/>
    <property type="match status" value="1"/>
</dbReference>
<feature type="transmembrane region" description="Helical" evidence="6">
    <location>
        <begin position="75"/>
        <end position="97"/>
    </location>
</feature>
<dbReference type="Proteomes" id="UP001243757">
    <property type="component" value="Unassembled WGS sequence"/>
</dbReference>
<sequence>MTSASPAAPAAKTRLRLVPLLEPRQSVAEGLRIGIYVGSLLLAVLVSVLLLAGAGVPPGDLGREIMTTAFSSPRALGSVLAQTAPLVVAGLATAIAFRANFWNIGLEGQMILGAIFASYVAIHDIGPESARLLLMAVAAALGGMIWVAGPGLLKIRLGVNEVITTLLLNYVAFNLLLHLLYGPWKDPVSAFPHTEQYEAFEKLPQLGWQNLTWALPLSGLLALALWWAYSFSRLGYLVDLMRSNATMARAVGVPVLGLSVASILGSGAVGGLTGFAIAAGIEGRMTQDFFVGYLFSGVLIAFLGRNHPLGVVVVAFFMAVLMLLGQSLQVFFGVPSALVQLIQAVFIICVAASEFFLTYRMHWRSAA</sequence>
<feature type="transmembrane region" description="Helical" evidence="6">
    <location>
        <begin position="250"/>
        <end position="279"/>
    </location>
</feature>
<proteinExistence type="predicted"/>
<keyword evidence="2" id="KW-1003">Cell membrane</keyword>
<gene>
    <name evidence="7" type="ORF">QO033_20875</name>
</gene>
<evidence type="ECO:0000256" key="6">
    <source>
        <dbReference type="SAM" id="Phobius"/>
    </source>
</evidence>
<evidence type="ECO:0000313" key="8">
    <source>
        <dbReference type="Proteomes" id="UP001243757"/>
    </source>
</evidence>
<dbReference type="InterPro" id="IPR001851">
    <property type="entry name" value="ABC_transp_permease"/>
</dbReference>
<reference evidence="7 8" key="1">
    <citation type="submission" date="2023-05" db="EMBL/GenBank/DDBJ databases">
        <title>Pseudodonghicola sp. nov.</title>
        <authorList>
            <person name="Huang J."/>
        </authorList>
    </citation>
    <scope>NUCLEOTIDE SEQUENCE [LARGE SCALE GENOMIC DNA]</scope>
    <source>
        <strain evidence="7 8">IC7</strain>
    </source>
</reference>
<feature type="transmembrane region" description="Helical" evidence="6">
    <location>
        <begin position="109"/>
        <end position="126"/>
    </location>
</feature>
<feature type="transmembrane region" description="Helical" evidence="6">
    <location>
        <begin position="132"/>
        <end position="153"/>
    </location>
</feature>
<evidence type="ECO:0000256" key="1">
    <source>
        <dbReference type="ARBA" id="ARBA00004651"/>
    </source>
</evidence>
<keyword evidence="8" id="KW-1185">Reference proteome</keyword>
<feature type="transmembrane region" description="Helical" evidence="6">
    <location>
        <begin position="285"/>
        <end position="304"/>
    </location>
</feature>
<dbReference type="CDD" id="cd06580">
    <property type="entry name" value="TM_PBP1_transp_TpRbsC_like"/>
    <property type="match status" value="1"/>
</dbReference>
<comment type="subcellular location">
    <subcellularLocation>
        <location evidence="1">Cell membrane</location>
        <topology evidence="1">Multi-pass membrane protein</topology>
    </subcellularLocation>
</comment>
<comment type="caution">
    <text evidence="7">The sequence shown here is derived from an EMBL/GenBank/DDBJ whole genome shotgun (WGS) entry which is preliminary data.</text>
</comment>
<organism evidence="7 8">
    <name type="scientific">Pseudodonghicola flavimaris</name>
    <dbReference type="NCBI Taxonomy" id="3050036"/>
    <lineage>
        <taxon>Bacteria</taxon>
        <taxon>Pseudomonadati</taxon>
        <taxon>Pseudomonadota</taxon>
        <taxon>Alphaproteobacteria</taxon>
        <taxon>Rhodobacterales</taxon>
        <taxon>Paracoccaceae</taxon>
        <taxon>Pseudodonghicola</taxon>
    </lineage>
</organism>
<feature type="transmembrane region" description="Helical" evidence="6">
    <location>
        <begin position="311"/>
        <end position="332"/>
    </location>
</feature>
<protein>
    <submittedName>
        <fullName evidence="7">ABC transporter permease</fullName>
    </submittedName>
</protein>
<evidence type="ECO:0000256" key="5">
    <source>
        <dbReference type="ARBA" id="ARBA00023136"/>
    </source>
</evidence>
<dbReference type="RefSeq" id="WP_284482835.1">
    <property type="nucleotide sequence ID" value="NZ_JASNJD010000022.1"/>
</dbReference>
<evidence type="ECO:0000256" key="3">
    <source>
        <dbReference type="ARBA" id="ARBA00022692"/>
    </source>
</evidence>
<feature type="transmembrane region" description="Helical" evidence="6">
    <location>
        <begin position="165"/>
        <end position="184"/>
    </location>
</feature>
<dbReference type="PANTHER" id="PTHR47089:SF1">
    <property type="entry name" value="GUANOSINE ABC TRANSPORTER PERMEASE PROTEIN NUPP"/>
    <property type="match status" value="1"/>
</dbReference>
<feature type="transmembrane region" description="Helical" evidence="6">
    <location>
        <begin position="211"/>
        <end position="229"/>
    </location>
</feature>
<accession>A0ABT7F6B9</accession>
<feature type="transmembrane region" description="Helical" evidence="6">
    <location>
        <begin position="33"/>
        <end position="55"/>
    </location>
</feature>